<gene>
    <name evidence="3" type="ORF">J2X16_002580</name>
</gene>
<sequence>MSFHFKAVCAAAALALCMGAAQAAPKTISIEFEGVAGSNFDGGESFVEGDFRFTAIDPVGSIFVGFGSGSGSCGLTYVCPSRDSAYYGVINDGALRMERADGGGFALAGFDLGFITNAFDPMLVGTVGKILVEGVGAGGTTLAEFALEGLGALTGTGAFAHFAFDAAFSSTYFSQVNFTSCLDDGQGGCTAGASFNLGQFGIDGIQVIPEPASLALVGLGLAVAGGMRRRRNA</sequence>
<accession>A0ABU1Z9Y2</accession>
<name>A0ABU1Z9Y2_9BURK</name>
<evidence type="ECO:0000313" key="3">
    <source>
        <dbReference type="EMBL" id="MDR7297233.1"/>
    </source>
</evidence>
<dbReference type="Proteomes" id="UP001180536">
    <property type="component" value="Unassembled WGS sequence"/>
</dbReference>
<proteinExistence type="predicted"/>
<reference evidence="3 4" key="1">
    <citation type="submission" date="2023-07" db="EMBL/GenBank/DDBJ databases">
        <title>Sorghum-associated microbial communities from plants grown in Nebraska, USA.</title>
        <authorList>
            <person name="Schachtman D."/>
        </authorList>
    </citation>
    <scope>NUCLEOTIDE SEQUENCE [LARGE SCALE GENOMIC DNA]</scope>
    <source>
        <strain evidence="3 4">BE310</strain>
    </source>
</reference>
<evidence type="ECO:0000259" key="2">
    <source>
        <dbReference type="Pfam" id="PF07589"/>
    </source>
</evidence>
<dbReference type="RefSeq" id="WP_310345132.1">
    <property type="nucleotide sequence ID" value="NZ_JAVDXQ010000003.1"/>
</dbReference>
<feature type="chain" id="PRO_5047258189" description="Ice-binding protein C-terminal domain-containing protein" evidence="1">
    <location>
        <begin position="24"/>
        <end position="233"/>
    </location>
</feature>
<dbReference type="NCBIfam" id="TIGR02595">
    <property type="entry name" value="PEP_CTERM"/>
    <property type="match status" value="1"/>
</dbReference>
<feature type="signal peptide" evidence="1">
    <location>
        <begin position="1"/>
        <end position="23"/>
    </location>
</feature>
<evidence type="ECO:0000313" key="4">
    <source>
        <dbReference type="Proteomes" id="UP001180536"/>
    </source>
</evidence>
<comment type="caution">
    <text evidence="3">The sequence shown here is derived from an EMBL/GenBank/DDBJ whole genome shotgun (WGS) entry which is preliminary data.</text>
</comment>
<protein>
    <recommendedName>
        <fullName evidence="2">Ice-binding protein C-terminal domain-containing protein</fullName>
    </recommendedName>
</protein>
<keyword evidence="1" id="KW-0732">Signal</keyword>
<dbReference type="NCBIfam" id="NF038120">
    <property type="entry name" value="PEP_CTERM_QFxxD"/>
    <property type="match status" value="1"/>
</dbReference>
<keyword evidence="4" id="KW-1185">Reference proteome</keyword>
<feature type="domain" description="Ice-binding protein C-terminal" evidence="2">
    <location>
        <begin position="208"/>
        <end position="230"/>
    </location>
</feature>
<organism evidence="3 4">
    <name type="scientific">Pelomonas aquatica</name>
    <dbReference type="NCBI Taxonomy" id="431058"/>
    <lineage>
        <taxon>Bacteria</taxon>
        <taxon>Pseudomonadati</taxon>
        <taxon>Pseudomonadota</taxon>
        <taxon>Betaproteobacteria</taxon>
        <taxon>Burkholderiales</taxon>
        <taxon>Sphaerotilaceae</taxon>
        <taxon>Roseateles</taxon>
    </lineage>
</organism>
<evidence type="ECO:0000256" key="1">
    <source>
        <dbReference type="SAM" id="SignalP"/>
    </source>
</evidence>
<dbReference type="EMBL" id="JAVDXQ010000003">
    <property type="protein sequence ID" value="MDR7297233.1"/>
    <property type="molecule type" value="Genomic_DNA"/>
</dbReference>
<dbReference type="InterPro" id="IPR013424">
    <property type="entry name" value="Ice-binding_C"/>
</dbReference>
<dbReference type="Pfam" id="PF07589">
    <property type="entry name" value="PEP-CTERM"/>
    <property type="match status" value="1"/>
</dbReference>